<feature type="compositionally biased region" description="Basic and acidic residues" evidence="1">
    <location>
        <begin position="431"/>
        <end position="441"/>
    </location>
</feature>
<protein>
    <submittedName>
        <fullName evidence="2">Uncharacterized protein</fullName>
    </submittedName>
</protein>
<dbReference type="VEuPathDB" id="VectorBase:ADIR001462"/>
<feature type="compositionally biased region" description="Basic residues" evidence="1">
    <location>
        <begin position="370"/>
        <end position="380"/>
    </location>
</feature>
<feature type="compositionally biased region" description="Polar residues" evidence="1">
    <location>
        <begin position="239"/>
        <end position="249"/>
    </location>
</feature>
<feature type="region of interest" description="Disordered" evidence="1">
    <location>
        <begin position="342"/>
        <end position="442"/>
    </location>
</feature>
<feature type="compositionally biased region" description="Polar residues" evidence="1">
    <location>
        <begin position="90"/>
        <end position="103"/>
    </location>
</feature>
<dbReference type="AlphaFoldDB" id="A0A182N1F4"/>
<dbReference type="EnsemblMetazoa" id="ADIR001462-RA">
    <property type="protein sequence ID" value="ADIR001462-PA"/>
    <property type="gene ID" value="ADIR001462"/>
</dbReference>
<evidence type="ECO:0000313" key="2">
    <source>
        <dbReference type="EnsemblMetazoa" id="ADIR001462-PA"/>
    </source>
</evidence>
<reference evidence="2" key="2">
    <citation type="submission" date="2020-05" db="UniProtKB">
        <authorList>
            <consortium name="EnsemblMetazoa"/>
        </authorList>
    </citation>
    <scope>IDENTIFICATION</scope>
    <source>
        <strain evidence="2">WRAIR2</strain>
    </source>
</reference>
<dbReference type="STRING" id="7168.A0A182N1F4"/>
<sequence length="456" mass="50285">MMAFRHSLVSTASDASGDVNNNTSDLLTADNLLRLALKKPKRWNWELTTSSSSPNISFPRIQLFDGASGELMVEVDRPDCVIRSDCSDTGHGTQLPSGSSSSRELVDARQGRYRRSRTSLVKEKLSTSGDSLADIFNQLQSKGLGHKLATSGSQYRLVNGDPLEQEDGRGSSLQKSKSASAIGIAPVASPTPVARRRSRRSLASRSSSILERISEFYGRSSTEEEDPRDLQLALPASPRTPQEPYQNGVTIEEIPVEPLKPHPKIYKLVRSNVGTLMVREESFHTQRSLRRRQRETGATPPEPAPPPVLVELDEQTDRCRYEREITHIDGLLARVMLSHDLQTEEEPQHRPGAPSIRITEPPGPNGCGQGRHRRRHRGSSRRSVSVGGGVTTTPPERRSTSSSSDASDRDRTGSRSSSQKRRGRTRHRGQRNGDDPEESRRAAISNVCVVVARVVS</sequence>
<feature type="region of interest" description="Disordered" evidence="1">
    <location>
        <begin position="217"/>
        <end position="249"/>
    </location>
</feature>
<evidence type="ECO:0000256" key="1">
    <source>
        <dbReference type="SAM" id="MobiDB-lite"/>
    </source>
</evidence>
<dbReference type="Pfam" id="PF16063">
    <property type="entry name" value="DUF4805"/>
    <property type="match status" value="1"/>
</dbReference>
<dbReference type="Proteomes" id="UP000075884">
    <property type="component" value="Unassembled WGS sequence"/>
</dbReference>
<reference evidence="3" key="1">
    <citation type="submission" date="2013-03" db="EMBL/GenBank/DDBJ databases">
        <title>The Genome Sequence of Anopheles dirus WRAIR2.</title>
        <authorList>
            <consortium name="The Broad Institute Genomics Platform"/>
            <person name="Neafsey D.E."/>
            <person name="Walton C."/>
            <person name="Walker B."/>
            <person name="Young S.K."/>
            <person name="Zeng Q."/>
            <person name="Gargeya S."/>
            <person name="Fitzgerald M."/>
            <person name="Haas B."/>
            <person name="Abouelleil A."/>
            <person name="Allen A.W."/>
            <person name="Alvarado L."/>
            <person name="Arachchi H.M."/>
            <person name="Berlin A.M."/>
            <person name="Chapman S.B."/>
            <person name="Gainer-Dewar J."/>
            <person name="Goldberg J."/>
            <person name="Griggs A."/>
            <person name="Gujja S."/>
            <person name="Hansen M."/>
            <person name="Howarth C."/>
            <person name="Imamovic A."/>
            <person name="Ireland A."/>
            <person name="Larimer J."/>
            <person name="McCowan C."/>
            <person name="Murphy C."/>
            <person name="Pearson M."/>
            <person name="Poon T.W."/>
            <person name="Priest M."/>
            <person name="Roberts A."/>
            <person name="Saif S."/>
            <person name="Shea T."/>
            <person name="Sisk P."/>
            <person name="Sykes S."/>
            <person name="Wortman J."/>
            <person name="Nusbaum C."/>
            <person name="Birren B."/>
        </authorList>
    </citation>
    <scope>NUCLEOTIDE SEQUENCE [LARGE SCALE GENOMIC DNA]</scope>
    <source>
        <strain evidence="3">WRAIR2</strain>
    </source>
</reference>
<evidence type="ECO:0000313" key="3">
    <source>
        <dbReference type="Proteomes" id="UP000075884"/>
    </source>
</evidence>
<accession>A0A182N1F4</accession>
<feature type="region of interest" description="Disordered" evidence="1">
    <location>
        <begin position="87"/>
        <end position="119"/>
    </location>
</feature>
<name>A0A182N1F4_9DIPT</name>
<feature type="compositionally biased region" description="Basic residues" evidence="1">
    <location>
        <begin position="418"/>
        <end position="430"/>
    </location>
</feature>
<dbReference type="InterPro" id="IPR032064">
    <property type="entry name" value="DUF4805"/>
</dbReference>
<feature type="region of interest" description="Disordered" evidence="1">
    <location>
        <begin position="280"/>
        <end position="309"/>
    </location>
</feature>
<keyword evidence="3" id="KW-1185">Reference proteome</keyword>
<organism evidence="2 3">
    <name type="scientific">Anopheles dirus</name>
    <dbReference type="NCBI Taxonomy" id="7168"/>
    <lineage>
        <taxon>Eukaryota</taxon>
        <taxon>Metazoa</taxon>
        <taxon>Ecdysozoa</taxon>
        <taxon>Arthropoda</taxon>
        <taxon>Hexapoda</taxon>
        <taxon>Insecta</taxon>
        <taxon>Pterygota</taxon>
        <taxon>Neoptera</taxon>
        <taxon>Endopterygota</taxon>
        <taxon>Diptera</taxon>
        <taxon>Nematocera</taxon>
        <taxon>Culicoidea</taxon>
        <taxon>Culicidae</taxon>
        <taxon>Anophelinae</taxon>
        <taxon>Anopheles</taxon>
    </lineage>
</organism>
<proteinExistence type="predicted"/>
<feature type="region of interest" description="Disordered" evidence="1">
    <location>
        <begin position="156"/>
        <end position="205"/>
    </location>
</feature>